<evidence type="ECO:0000256" key="3">
    <source>
        <dbReference type="ARBA" id="ARBA00022448"/>
    </source>
</evidence>
<dbReference type="PANTHER" id="PTHR21527:SF6">
    <property type="entry name" value="NUCLEOPORIN NUP35"/>
    <property type="match status" value="1"/>
</dbReference>
<feature type="region of interest" description="Disordered" evidence="10">
    <location>
        <begin position="1"/>
        <end position="41"/>
    </location>
</feature>
<gene>
    <name evidence="12" type="ORF">CSSPTR1EN2_LOCUS18511</name>
</gene>
<feature type="region of interest" description="Disordered" evidence="10">
    <location>
        <begin position="288"/>
        <end position="314"/>
    </location>
</feature>
<dbReference type="CDD" id="cd12441">
    <property type="entry name" value="RRM_Nup53_like"/>
    <property type="match status" value="1"/>
</dbReference>
<keyword evidence="7 9" id="KW-0906">Nuclear pore complex</keyword>
<evidence type="ECO:0000256" key="6">
    <source>
        <dbReference type="ARBA" id="ARBA00023010"/>
    </source>
</evidence>
<keyword evidence="3 9" id="KW-0813">Transport</keyword>
<name>A0ABP0UPS1_9BRYO</name>
<feature type="region of interest" description="Disordered" evidence="10">
    <location>
        <begin position="121"/>
        <end position="150"/>
    </location>
</feature>
<dbReference type="EMBL" id="OZ019897">
    <property type="protein sequence ID" value="CAK9226982.1"/>
    <property type="molecule type" value="Genomic_DNA"/>
</dbReference>
<evidence type="ECO:0000256" key="1">
    <source>
        <dbReference type="ARBA" id="ARBA00004567"/>
    </source>
</evidence>
<accession>A0ABP0UPS1</accession>
<keyword evidence="4 9" id="KW-0509">mRNA transport</keyword>
<organism evidence="12 13">
    <name type="scientific">Sphagnum troendelagicum</name>
    <dbReference type="NCBI Taxonomy" id="128251"/>
    <lineage>
        <taxon>Eukaryota</taxon>
        <taxon>Viridiplantae</taxon>
        <taxon>Streptophyta</taxon>
        <taxon>Embryophyta</taxon>
        <taxon>Bryophyta</taxon>
        <taxon>Sphagnophytina</taxon>
        <taxon>Sphagnopsida</taxon>
        <taxon>Sphagnales</taxon>
        <taxon>Sphagnaceae</taxon>
        <taxon>Sphagnum</taxon>
    </lineage>
</organism>
<evidence type="ECO:0000256" key="7">
    <source>
        <dbReference type="ARBA" id="ARBA00023132"/>
    </source>
</evidence>
<feature type="compositionally biased region" description="Polar residues" evidence="10">
    <location>
        <begin position="1"/>
        <end position="32"/>
    </location>
</feature>
<evidence type="ECO:0000256" key="10">
    <source>
        <dbReference type="SAM" id="MobiDB-lite"/>
    </source>
</evidence>
<keyword evidence="13" id="KW-1185">Reference proteome</keyword>
<keyword evidence="5 9" id="KW-0653">Protein transport</keyword>
<comment type="subcellular location">
    <subcellularLocation>
        <location evidence="1 9">Nucleus</location>
        <location evidence="1 9">Nuclear pore complex</location>
    </subcellularLocation>
</comment>
<evidence type="ECO:0000256" key="2">
    <source>
        <dbReference type="ARBA" id="ARBA00009454"/>
    </source>
</evidence>
<dbReference type="InterPro" id="IPR012677">
    <property type="entry name" value="Nucleotide-bd_a/b_plait_sf"/>
</dbReference>
<dbReference type="Pfam" id="PF05172">
    <property type="entry name" value="RRM_Nup35"/>
    <property type="match status" value="1"/>
</dbReference>
<evidence type="ECO:0000256" key="9">
    <source>
        <dbReference type="PIRNR" id="PIRNR038119"/>
    </source>
</evidence>
<protein>
    <recommendedName>
        <fullName evidence="9">Nuclear pore complex protein NUP35</fullName>
    </recommendedName>
    <alternativeName>
        <fullName evidence="9">Nucleoporin 35</fullName>
    </alternativeName>
</protein>
<dbReference type="InterPro" id="IPR035979">
    <property type="entry name" value="RBD_domain_sf"/>
</dbReference>
<evidence type="ECO:0000259" key="11">
    <source>
        <dbReference type="PROSITE" id="PS51472"/>
    </source>
</evidence>
<evidence type="ECO:0000313" key="13">
    <source>
        <dbReference type="Proteomes" id="UP001497512"/>
    </source>
</evidence>
<evidence type="ECO:0000256" key="4">
    <source>
        <dbReference type="ARBA" id="ARBA00022816"/>
    </source>
</evidence>
<comment type="similarity">
    <text evidence="2 9">Belongs to the Nup35 family.</text>
</comment>
<dbReference type="InterPro" id="IPR007846">
    <property type="entry name" value="RRM_NUP35_dom"/>
</dbReference>
<sequence>MESPSWTATRGGRSNKSLFYRDLSTSPATRSGSLRGELGTPGQAAAAAALWRENAGGIDPPPPPFYTLEDRIEQSPDITSAPDPIFRSPDSFKYTDGRSPSKAPLSSMGWWGGYNYRESTSGYSMPSVSPPAVPQPQHTGSPNWWSPLREPGLRESVVGREGEKDGGSPVAGVVQSSSLLALGPPQDFVRPELQHSVNATDSTEGDEWVTVFGFGAEETNTVMREFEKCGPIVNHISGPGGANWVHLQYQNRYDAKKALLKDGMLLNGALIVGVKRLDPVQQQAMIERQQRGPSSMVLPPRTPVRGTSTTKVQASQRPYYIQRPEGGPRTSGVLASPAKSTISKFVDLVFGV</sequence>
<feature type="domain" description="RRM Nup35-type" evidence="11">
    <location>
        <begin position="203"/>
        <end position="284"/>
    </location>
</feature>
<keyword evidence="8 9" id="KW-0539">Nucleus</keyword>
<evidence type="ECO:0000313" key="12">
    <source>
        <dbReference type="EMBL" id="CAK9226982.1"/>
    </source>
</evidence>
<evidence type="ECO:0000256" key="5">
    <source>
        <dbReference type="ARBA" id="ARBA00022927"/>
    </source>
</evidence>
<dbReference type="Proteomes" id="UP001497512">
    <property type="component" value="Chromosome 5"/>
</dbReference>
<dbReference type="SUPFAM" id="SSF54928">
    <property type="entry name" value="RNA-binding domain, RBD"/>
    <property type="match status" value="1"/>
</dbReference>
<evidence type="ECO:0000256" key="8">
    <source>
        <dbReference type="ARBA" id="ARBA00023242"/>
    </source>
</evidence>
<reference evidence="12" key="1">
    <citation type="submission" date="2024-02" db="EMBL/GenBank/DDBJ databases">
        <authorList>
            <consortium name="ELIXIR-Norway"/>
            <consortium name="Elixir Norway"/>
        </authorList>
    </citation>
    <scope>NUCLEOTIDE SEQUENCE</scope>
</reference>
<dbReference type="PANTHER" id="PTHR21527">
    <property type="entry name" value="NUCLEOPORIN NUP35"/>
    <property type="match status" value="1"/>
</dbReference>
<dbReference type="PIRSF" id="PIRSF038119">
    <property type="entry name" value="Nucleoporin_NUP53"/>
    <property type="match status" value="1"/>
</dbReference>
<keyword evidence="6 9" id="KW-0811">Translocation</keyword>
<dbReference type="Gene3D" id="3.30.70.330">
    <property type="match status" value="1"/>
</dbReference>
<dbReference type="InterPro" id="IPR017389">
    <property type="entry name" value="Nucleoporin_NUP53"/>
</dbReference>
<proteinExistence type="inferred from homology"/>
<dbReference type="PROSITE" id="PS51472">
    <property type="entry name" value="RRM_NUP35"/>
    <property type="match status" value="1"/>
</dbReference>
<feature type="compositionally biased region" description="Polar residues" evidence="10">
    <location>
        <begin position="305"/>
        <end position="314"/>
    </location>
</feature>